<dbReference type="Pfam" id="PF13426">
    <property type="entry name" value="PAS_9"/>
    <property type="match status" value="2"/>
</dbReference>
<feature type="domain" description="Sigma-54 factor interaction" evidence="6">
    <location>
        <begin position="386"/>
        <end position="615"/>
    </location>
</feature>
<dbReference type="InterPro" id="IPR025944">
    <property type="entry name" value="Sigma_54_int_dom_CS"/>
</dbReference>
<dbReference type="SUPFAM" id="SSF55785">
    <property type="entry name" value="PYP-like sensor domain (PAS domain)"/>
    <property type="match status" value="1"/>
</dbReference>
<dbReference type="EMBL" id="VCIA01000001">
    <property type="protein sequence ID" value="TMN23914.1"/>
    <property type="molecule type" value="Genomic_DNA"/>
</dbReference>
<proteinExistence type="predicted"/>
<keyword evidence="3" id="KW-0805">Transcription regulation</keyword>
<keyword evidence="5" id="KW-0175">Coiled coil</keyword>
<keyword evidence="1" id="KW-0547">Nucleotide-binding</keyword>
<evidence type="ECO:0000256" key="1">
    <source>
        <dbReference type="ARBA" id="ARBA00022741"/>
    </source>
</evidence>
<comment type="caution">
    <text evidence="9">The sequence shown here is derived from an EMBL/GenBank/DDBJ whole genome shotgun (WGS) entry which is preliminary data.</text>
</comment>
<dbReference type="SUPFAM" id="SSF46689">
    <property type="entry name" value="Homeodomain-like"/>
    <property type="match status" value="1"/>
</dbReference>
<evidence type="ECO:0000259" key="7">
    <source>
        <dbReference type="PROSITE" id="PS50112"/>
    </source>
</evidence>
<dbReference type="Pfam" id="PF25601">
    <property type="entry name" value="AAA_lid_14"/>
    <property type="match status" value="1"/>
</dbReference>
<dbReference type="InterPro" id="IPR000014">
    <property type="entry name" value="PAS"/>
</dbReference>
<dbReference type="PROSITE" id="PS00675">
    <property type="entry name" value="SIGMA54_INTERACT_1"/>
    <property type="match status" value="1"/>
</dbReference>
<accession>A0A5S3QPP1</accession>
<dbReference type="Gene3D" id="1.10.8.60">
    <property type="match status" value="1"/>
</dbReference>
<dbReference type="Pfam" id="PF00158">
    <property type="entry name" value="Sigma54_activat"/>
    <property type="match status" value="1"/>
</dbReference>
<keyword evidence="4" id="KW-0804">Transcription</keyword>
<dbReference type="SMART" id="SM00382">
    <property type="entry name" value="AAA"/>
    <property type="match status" value="1"/>
</dbReference>
<dbReference type="OrthoDB" id="9771372at2"/>
<evidence type="ECO:0000313" key="10">
    <source>
        <dbReference type="Proteomes" id="UP000306980"/>
    </source>
</evidence>
<dbReference type="GO" id="GO:0006355">
    <property type="term" value="P:regulation of DNA-templated transcription"/>
    <property type="evidence" value="ECO:0007669"/>
    <property type="project" value="InterPro"/>
</dbReference>
<keyword evidence="2" id="KW-0067">ATP-binding</keyword>
<dbReference type="Proteomes" id="UP000306980">
    <property type="component" value="Unassembled WGS sequence"/>
</dbReference>
<organism evidence="9 10">
    <name type="scientific">Lentibacillus cibarius</name>
    <dbReference type="NCBI Taxonomy" id="2583219"/>
    <lineage>
        <taxon>Bacteria</taxon>
        <taxon>Bacillati</taxon>
        <taxon>Bacillota</taxon>
        <taxon>Bacilli</taxon>
        <taxon>Bacillales</taxon>
        <taxon>Bacillaceae</taxon>
        <taxon>Lentibacillus</taxon>
    </lineage>
</organism>
<evidence type="ECO:0000256" key="3">
    <source>
        <dbReference type="ARBA" id="ARBA00023015"/>
    </source>
</evidence>
<dbReference type="CDD" id="cd00130">
    <property type="entry name" value="PAS"/>
    <property type="match status" value="1"/>
</dbReference>
<dbReference type="RefSeq" id="WP_138604774.1">
    <property type="nucleotide sequence ID" value="NZ_VCIA01000001.1"/>
</dbReference>
<feature type="coiled-coil region" evidence="5">
    <location>
        <begin position="351"/>
        <end position="381"/>
    </location>
</feature>
<evidence type="ECO:0000313" key="9">
    <source>
        <dbReference type="EMBL" id="TMN23914.1"/>
    </source>
</evidence>
<dbReference type="PROSITE" id="PS50112">
    <property type="entry name" value="PAS"/>
    <property type="match status" value="1"/>
</dbReference>
<dbReference type="InterPro" id="IPR002078">
    <property type="entry name" value="Sigma_54_int"/>
</dbReference>
<feature type="domain" description="PAS" evidence="7">
    <location>
        <begin position="122"/>
        <end position="192"/>
    </location>
</feature>
<evidence type="ECO:0000256" key="5">
    <source>
        <dbReference type="SAM" id="Coils"/>
    </source>
</evidence>
<dbReference type="PROSITE" id="PS50045">
    <property type="entry name" value="SIGMA54_INTERACT_4"/>
    <property type="match status" value="1"/>
</dbReference>
<name>A0A5S3QPP1_9BACI</name>
<dbReference type="AlphaFoldDB" id="A0A5S3QPP1"/>
<dbReference type="Gene3D" id="1.10.10.60">
    <property type="entry name" value="Homeodomain-like"/>
    <property type="match status" value="1"/>
</dbReference>
<dbReference type="PROSITE" id="PS50113">
    <property type="entry name" value="PAC"/>
    <property type="match status" value="1"/>
</dbReference>
<dbReference type="CDD" id="cd00009">
    <property type="entry name" value="AAA"/>
    <property type="match status" value="1"/>
</dbReference>
<dbReference type="FunFam" id="3.40.50.300:FF:000006">
    <property type="entry name" value="DNA-binding transcriptional regulator NtrC"/>
    <property type="match status" value="1"/>
</dbReference>
<dbReference type="GO" id="GO:0005524">
    <property type="term" value="F:ATP binding"/>
    <property type="evidence" value="ECO:0007669"/>
    <property type="project" value="UniProtKB-KW"/>
</dbReference>
<sequence length="697" mass="79132">MRSIFAVPKNIGEDTFTKKIIDYQDQYLFLTENNQLHSYVDLKQLKTGDKEYSNLHIDQIVSNAVSIDKLGVFKSEQTLSLSFIFKALGEPIVLVKDKNNEIIGYLRREDMLACMFREETRNINILRMLLASIPMGLFVVDEDCKIVNYNESGLEMIRSTEDLVMGKDARNIFHEEHINEIFATGKTILNQIRITDKMAVLVDYSPIETTSGSVDGAIIIIQDLPAVEKMSMEIENVKNLNNDMNAILSTIYDELVVIDRTGEILRHSENYNFDFWDSELNELVGKNIFDMEEKGNISPSITKLVLERKQKVSRVQEGKNGKKVLAVGNPIFNEAGEMQRVVVASRDITENTKLKTELKQTKEMTKKYKEELNRLKNKTDESPHEIIYCSSKMKQIVNQIEKVARFSSTVLIQGESGVGKEMIAREIHCKSDRFNKPFLTLNCGSIPENLLESELFGYTKGAFTGANEKGKKGYFEQADGGVLFLDEIGDMPLSLQVKLLRVLQEGEVVPIGSVTATTVDVQIIAATNKDLNDMVEKGTFREDLFYRIHVIPIHVPPLNERSEDIPLLAYHTLQKLNQRYNKKCYFSPDALTLLESYSWPGNIRELQNFVERLFVTTEDNVISAASVDQILSLVSKNKTKPVISEVIPLQKAKEDVENQLIRLAMEKYGTTIKAAEALNISQSAVSRKYHKLLHTNE</sequence>
<dbReference type="PANTHER" id="PTHR32071">
    <property type="entry name" value="TRANSCRIPTIONAL REGULATORY PROTEIN"/>
    <property type="match status" value="1"/>
</dbReference>
<dbReference type="Gene3D" id="3.30.450.20">
    <property type="entry name" value="PAS domain"/>
    <property type="match status" value="2"/>
</dbReference>
<dbReference type="InterPro" id="IPR035965">
    <property type="entry name" value="PAS-like_dom_sf"/>
</dbReference>
<dbReference type="InterPro" id="IPR000700">
    <property type="entry name" value="PAS-assoc_C"/>
</dbReference>
<dbReference type="InterPro" id="IPR027417">
    <property type="entry name" value="P-loop_NTPase"/>
</dbReference>
<dbReference type="InterPro" id="IPR025662">
    <property type="entry name" value="Sigma_54_int_dom_ATP-bd_1"/>
</dbReference>
<feature type="domain" description="PAC" evidence="8">
    <location>
        <begin position="308"/>
        <end position="360"/>
    </location>
</feature>
<evidence type="ECO:0000259" key="8">
    <source>
        <dbReference type="PROSITE" id="PS50113"/>
    </source>
</evidence>
<evidence type="ECO:0000259" key="6">
    <source>
        <dbReference type="PROSITE" id="PS50045"/>
    </source>
</evidence>
<protein>
    <submittedName>
        <fullName evidence="9">PAS domain-containing protein</fullName>
    </submittedName>
</protein>
<dbReference type="SUPFAM" id="SSF52540">
    <property type="entry name" value="P-loop containing nucleoside triphosphate hydrolases"/>
    <property type="match status" value="1"/>
</dbReference>
<dbReference type="InterPro" id="IPR009057">
    <property type="entry name" value="Homeodomain-like_sf"/>
</dbReference>
<dbReference type="InterPro" id="IPR058031">
    <property type="entry name" value="AAA_lid_NorR"/>
</dbReference>
<dbReference type="PROSITE" id="PS00688">
    <property type="entry name" value="SIGMA54_INTERACT_3"/>
    <property type="match status" value="1"/>
</dbReference>
<dbReference type="SMART" id="SM00091">
    <property type="entry name" value="PAS"/>
    <property type="match status" value="1"/>
</dbReference>
<evidence type="ECO:0000256" key="2">
    <source>
        <dbReference type="ARBA" id="ARBA00022840"/>
    </source>
</evidence>
<gene>
    <name evidence="9" type="ORF">FFL34_15065</name>
</gene>
<dbReference type="Gene3D" id="3.40.50.300">
    <property type="entry name" value="P-loop containing nucleotide triphosphate hydrolases"/>
    <property type="match status" value="1"/>
</dbReference>
<reference evidence="9 10" key="1">
    <citation type="submission" date="2019-05" db="EMBL/GenBank/DDBJ databases">
        <title>Genomic analysis of Lentibacillus sp. NKC220-2.</title>
        <authorList>
            <person name="Oh Y.J."/>
        </authorList>
    </citation>
    <scope>NUCLEOTIDE SEQUENCE [LARGE SCALE GENOMIC DNA]</scope>
    <source>
        <strain evidence="9 10">NKC220-2</strain>
    </source>
</reference>
<dbReference type="InterPro" id="IPR003593">
    <property type="entry name" value="AAA+_ATPase"/>
</dbReference>
<evidence type="ECO:0000256" key="4">
    <source>
        <dbReference type="ARBA" id="ARBA00023163"/>
    </source>
</evidence>